<gene>
    <name evidence="3 5" type="ORF">P152DRAFT_88989</name>
</gene>
<dbReference type="OrthoDB" id="5413188at2759"/>
<feature type="region of interest" description="Disordered" evidence="1">
    <location>
        <begin position="45"/>
        <end position="221"/>
    </location>
</feature>
<reference evidence="3 5" key="1">
    <citation type="submission" date="2020-01" db="EMBL/GenBank/DDBJ databases">
        <authorList>
            <consortium name="DOE Joint Genome Institute"/>
            <person name="Haridas S."/>
            <person name="Albert R."/>
            <person name="Binder M."/>
            <person name="Bloem J."/>
            <person name="Labutti K."/>
            <person name="Salamov A."/>
            <person name="Andreopoulos B."/>
            <person name="Baker S.E."/>
            <person name="Barry K."/>
            <person name="Bills G."/>
            <person name="Bluhm B.H."/>
            <person name="Cannon C."/>
            <person name="Castanera R."/>
            <person name="Culley D.E."/>
            <person name="Daum C."/>
            <person name="Ezra D."/>
            <person name="Gonzalez J.B."/>
            <person name="Henrissat B."/>
            <person name="Kuo A."/>
            <person name="Liang C."/>
            <person name="Lipzen A."/>
            <person name="Lutzoni F."/>
            <person name="Magnuson J."/>
            <person name="Mondo S."/>
            <person name="Nolan M."/>
            <person name="Ohm R."/>
            <person name="Pangilinan J."/>
            <person name="Park H.-J."/>
            <person name="Ramirez L."/>
            <person name="Alfaro M."/>
            <person name="Sun H."/>
            <person name="Tritt A."/>
            <person name="Yoshinaga Y."/>
            <person name="Zwiers L.-H."/>
            <person name="Turgeon B.G."/>
            <person name="Goodwin S.B."/>
            <person name="Spatafora J.W."/>
            <person name="Crous P.W."/>
            <person name="Grigoriev I.V."/>
        </authorList>
    </citation>
    <scope>NUCLEOTIDE SEQUENCE</scope>
    <source>
        <strain evidence="3 5">CBS 781.70</strain>
    </source>
</reference>
<keyword evidence="4" id="KW-1185">Reference proteome</keyword>
<evidence type="ECO:0000256" key="1">
    <source>
        <dbReference type="SAM" id="MobiDB-lite"/>
    </source>
</evidence>
<feature type="compositionally biased region" description="Basic and acidic residues" evidence="1">
    <location>
        <begin position="257"/>
        <end position="279"/>
    </location>
</feature>
<sequence>MMRLFINYFDRDYAYDDSSDSWIEVSSQPSSSSLSSVGDEIITTGLRVQHNHHTRRRRRLRHSDGIHLNLGQRTNNGGGSSQEEYDGGESESDRVMTSSNEGIHPSPLQNEWHPAASSDQSIPSSEEDDDENATAINAPRGSDSRFTPFPNAFSYPPAPLRTASQQASVPRPANNSSPSTNRPSRTARHFSYPNSTRTDERSHSPFPSLAGSSSNHHANHDAALRASLSTLLSFGAAAARALPKSPPRATTGANVTDSERQNSRIRPDTLRLVPEDEIHGTATEPALEEPKPSSSGAAPPPARPRSPAQRKHATRVETSTPRKKARRKSPSPSRWAGRYSGGSIDAVSPTLLTWVLSAGVLVLVSALGFGAGYAVGRTEGKAEAVREGLIGGGEVGARADVAGRSWFRNGTVRSMRGWGSVKA</sequence>
<feature type="compositionally biased region" description="Basic residues" evidence="1">
    <location>
        <begin position="49"/>
        <end position="61"/>
    </location>
</feature>
<proteinExistence type="predicted"/>
<dbReference type="RefSeq" id="XP_033532183.1">
    <property type="nucleotide sequence ID" value="XM_033683321.1"/>
</dbReference>
<dbReference type="GeneID" id="54423891"/>
<accession>A0A6G1FXW2</accession>
<dbReference type="AlphaFoldDB" id="A0A6G1FXW2"/>
<reference evidence="5" key="2">
    <citation type="submission" date="2020-04" db="EMBL/GenBank/DDBJ databases">
        <authorList>
            <consortium name="NCBI Genome Project"/>
        </authorList>
    </citation>
    <scope>NUCLEOTIDE SEQUENCE</scope>
    <source>
        <strain evidence="5">CBS 781.70</strain>
    </source>
</reference>
<feature type="region of interest" description="Disordered" evidence="1">
    <location>
        <begin position="240"/>
        <end position="340"/>
    </location>
</feature>
<name>A0A6G1FXW2_9PEZI</name>
<feature type="transmembrane region" description="Helical" evidence="2">
    <location>
        <begin position="351"/>
        <end position="376"/>
    </location>
</feature>
<evidence type="ECO:0000313" key="4">
    <source>
        <dbReference type="Proteomes" id="UP000504638"/>
    </source>
</evidence>
<keyword evidence="2" id="KW-0472">Membrane</keyword>
<feature type="compositionally biased region" description="Low complexity" evidence="1">
    <location>
        <begin position="170"/>
        <end position="184"/>
    </location>
</feature>
<dbReference type="Proteomes" id="UP000504638">
    <property type="component" value="Unplaced"/>
</dbReference>
<evidence type="ECO:0000313" key="3">
    <source>
        <dbReference type="EMBL" id="KAF1810552.1"/>
    </source>
</evidence>
<reference evidence="5" key="3">
    <citation type="submission" date="2025-04" db="UniProtKB">
        <authorList>
            <consortium name="RefSeq"/>
        </authorList>
    </citation>
    <scope>IDENTIFICATION</scope>
    <source>
        <strain evidence="5">CBS 781.70</strain>
    </source>
</reference>
<keyword evidence="2" id="KW-0812">Transmembrane</keyword>
<protein>
    <submittedName>
        <fullName evidence="3 5">Uncharacterized protein</fullName>
    </submittedName>
</protein>
<organism evidence="3">
    <name type="scientific">Eremomyces bilateralis CBS 781.70</name>
    <dbReference type="NCBI Taxonomy" id="1392243"/>
    <lineage>
        <taxon>Eukaryota</taxon>
        <taxon>Fungi</taxon>
        <taxon>Dikarya</taxon>
        <taxon>Ascomycota</taxon>
        <taxon>Pezizomycotina</taxon>
        <taxon>Dothideomycetes</taxon>
        <taxon>Dothideomycetes incertae sedis</taxon>
        <taxon>Eremomycetales</taxon>
        <taxon>Eremomycetaceae</taxon>
        <taxon>Eremomyces</taxon>
    </lineage>
</organism>
<evidence type="ECO:0000256" key="2">
    <source>
        <dbReference type="SAM" id="Phobius"/>
    </source>
</evidence>
<keyword evidence="2" id="KW-1133">Transmembrane helix</keyword>
<evidence type="ECO:0000313" key="5">
    <source>
        <dbReference type="RefSeq" id="XP_033532183.1"/>
    </source>
</evidence>
<dbReference type="EMBL" id="ML975165">
    <property type="protein sequence ID" value="KAF1810552.1"/>
    <property type="molecule type" value="Genomic_DNA"/>
</dbReference>